<dbReference type="EMBL" id="CAJZBQ010000019">
    <property type="protein sequence ID" value="CAG9317964.1"/>
    <property type="molecule type" value="Genomic_DNA"/>
</dbReference>
<evidence type="ECO:0000313" key="1">
    <source>
        <dbReference type="EMBL" id="CAG9317964.1"/>
    </source>
</evidence>
<proteinExistence type="predicted"/>
<evidence type="ECO:0000313" key="2">
    <source>
        <dbReference type="Proteomes" id="UP001162131"/>
    </source>
</evidence>
<name>A0AAU9IXR3_9CILI</name>
<gene>
    <name evidence="1" type="ORF">BSTOLATCC_MIC20269</name>
</gene>
<dbReference type="AlphaFoldDB" id="A0AAU9IXR3"/>
<keyword evidence="2" id="KW-1185">Reference proteome</keyword>
<sequence>MRSINKKRSSEVIEKFGLTKGVYDLFAQYQNLARVKDETKMMMTIPKIPYLTQAKLQHFIDERKPYKDIAKHIPISQVEELLDEYVPTAVMRTALGPAAEDVIWRIYAYKLIVIPEFLEVTSKELLNLMNITRQQRNAMVKSYVDMIQTLIMYWLG</sequence>
<comment type="caution">
    <text evidence="1">The sequence shown here is derived from an EMBL/GenBank/DDBJ whole genome shotgun (WGS) entry which is preliminary data.</text>
</comment>
<accession>A0AAU9IXR3</accession>
<dbReference type="Proteomes" id="UP001162131">
    <property type="component" value="Unassembled WGS sequence"/>
</dbReference>
<organism evidence="1 2">
    <name type="scientific">Blepharisma stoltei</name>
    <dbReference type="NCBI Taxonomy" id="1481888"/>
    <lineage>
        <taxon>Eukaryota</taxon>
        <taxon>Sar</taxon>
        <taxon>Alveolata</taxon>
        <taxon>Ciliophora</taxon>
        <taxon>Postciliodesmatophora</taxon>
        <taxon>Heterotrichea</taxon>
        <taxon>Heterotrichida</taxon>
        <taxon>Blepharismidae</taxon>
        <taxon>Blepharisma</taxon>
    </lineage>
</organism>
<reference evidence="1" key="1">
    <citation type="submission" date="2021-09" db="EMBL/GenBank/DDBJ databases">
        <authorList>
            <consortium name="AG Swart"/>
            <person name="Singh M."/>
            <person name="Singh A."/>
            <person name="Seah K."/>
            <person name="Emmerich C."/>
        </authorList>
    </citation>
    <scope>NUCLEOTIDE SEQUENCE</scope>
    <source>
        <strain evidence="1">ATCC30299</strain>
    </source>
</reference>
<protein>
    <submittedName>
        <fullName evidence="1">Uncharacterized protein</fullName>
    </submittedName>
</protein>